<comment type="caution">
    <text evidence="1">The sequence shown here is derived from an EMBL/GenBank/DDBJ whole genome shotgun (WGS) entry which is preliminary data.</text>
</comment>
<protein>
    <submittedName>
        <fullName evidence="1">Uncharacterized protein</fullName>
    </submittedName>
</protein>
<organism evidence="1 2">
    <name type="scientific">Haemaphysalis longicornis</name>
    <name type="common">Bush tick</name>
    <dbReference type="NCBI Taxonomy" id="44386"/>
    <lineage>
        <taxon>Eukaryota</taxon>
        <taxon>Metazoa</taxon>
        <taxon>Ecdysozoa</taxon>
        <taxon>Arthropoda</taxon>
        <taxon>Chelicerata</taxon>
        <taxon>Arachnida</taxon>
        <taxon>Acari</taxon>
        <taxon>Parasitiformes</taxon>
        <taxon>Ixodida</taxon>
        <taxon>Ixodoidea</taxon>
        <taxon>Ixodidae</taxon>
        <taxon>Haemaphysalinae</taxon>
        <taxon>Haemaphysalis</taxon>
    </lineage>
</organism>
<evidence type="ECO:0000313" key="2">
    <source>
        <dbReference type="Proteomes" id="UP000821853"/>
    </source>
</evidence>
<dbReference type="AlphaFoldDB" id="A0A9J6FCA8"/>
<reference evidence="1 2" key="1">
    <citation type="journal article" date="2020" name="Cell">
        <title>Large-Scale Comparative Analyses of Tick Genomes Elucidate Their Genetic Diversity and Vector Capacities.</title>
        <authorList>
            <consortium name="Tick Genome and Microbiome Consortium (TIGMIC)"/>
            <person name="Jia N."/>
            <person name="Wang J."/>
            <person name="Shi W."/>
            <person name="Du L."/>
            <person name="Sun Y."/>
            <person name="Zhan W."/>
            <person name="Jiang J.F."/>
            <person name="Wang Q."/>
            <person name="Zhang B."/>
            <person name="Ji P."/>
            <person name="Bell-Sakyi L."/>
            <person name="Cui X.M."/>
            <person name="Yuan T.T."/>
            <person name="Jiang B.G."/>
            <person name="Yang W.F."/>
            <person name="Lam T.T."/>
            <person name="Chang Q.C."/>
            <person name="Ding S.J."/>
            <person name="Wang X.J."/>
            <person name="Zhu J.G."/>
            <person name="Ruan X.D."/>
            <person name="Zhao L."/>
            <person name="Wei J.T."/>
            <person name="Ye R.Z."/>
            <person name="Que T.C."/>
            <person name="Du C.H."/>
            <person name="Zhou Y.H."/>
            <person name="Cheng J.X."/>
            <person name="Dai P.F."/>
            <person name="Guo W.B."/>
            <person name="Han X.H."/>
            <person name="Huang E.J."/>
            <person name="Li L.F."/>
            <person name="Wei W."/>
            <person name="Gao Y.C."/>
            <person name="Liu J.Z."/>
            <person name="Shao H.Z."/>
            <person name="Wang X."/>
            <person name="Wang C.C."/>
            <person name="Yang T.C."/>
            <person name="Huo Q.B."/>
            <person name="Li W."/>
            <person name="Chen H.Y."/>
            <person name="Chen S.E."/>
            <person name="Zhou L.G."/>
            <person name="Ni X.B."/>
            <person name="Tian J.H."/>
            <person name="Sheng Y."/>
            <person name="Liu T."/>
            <person name="Pan Y.S."/>
            <person name="Xia L.Y."/>
            <person name="Li J."/>
            <person name="Zhao F."/>
            <person name="Cao W.C."/>
        </authorList>
    </citation>
    <scope>NUCLEOTIDE SEQUENCE [LARGE SCALE GENOMIC DNA]</scope>
    <source>
        <strain evidence="1">HaeL-2018</strain>
    </source>
</reference>
<evidence type="ECO:0000313" key="1">
    <source>
        <dbReference type="EMBL" id="KAH9360232.1"/>
    </source>
</evidence>
<proteinExistence type="predicted"/>
<dbReference type="Proteomes" id="UP000821853">
    <property type="component" value="Chromosome 1"/>
</dbReference>
<dbReference type="Gene3D" id="3.30.1120.10">
    <property type="match status" value="1"/>
</dbReference>
<accession>A0A9J6FCA8</accession>
<keyword evidence="2" id="KW-1185">Reference proteome</keyword>
<dbReference type="EMBL" id="JABSTR010000001">
    <property type="protein sequence ID" value="KAH9360232.1"/>
    <property type="molecule type" value="Genomic_DNA"/>
</dbReference>
<sequence>MTPTLISLTITYKLVLSSSDNSSEELRKVPWGNTSLGLDLDQLMAESAVSKTLAKFHNEESPHVPTPQWRRSASISCGPDPWSNFKTADSPYLFDVVSDPCETTNLARERSDSTISFFNITLVLLNGELVTKSYRRPTYRPL</sequence>
<dbReference type="VEuPathDB" id="VectorBase:HLOH_060991"/>
<gene>
    <name evidence="1" type="ORF">HPB48_001603</name>
</gene>
<name>A0A9J6FCA8_HAELO</name>